<accession>A0AA41VE90</accession>
<keyword evidence="4" id="KW-0325">Glycoprotein</keyword>
<evidence type="ECO:0000313" key="7">
    <source>
        <dbReference type="Proteomes" id="UP001177140"/>
    </source>
</evidence>
<dbReference type="EMBL" id="JAJJMA010203289">
    <property type="protein sequence ID" value="MCL7039622.1"/>
    <property type="molecule type" value="Genomic_DNA"/>
</dbReference>
<gene>
    <name evidence="6" type="ORF">MKW94_015359</name>
</gene>
<comment type="subcellular location">
    <subcellularLocation>
        <location evidence="1">Golgi apparatus membrane</location>
        <topology evidence="1">Single-pass type II membrane protein</topology>
    </subcellularLocation>
</comment>
<dbReference type="AlphaFoldDB" id="A0AA41VE90"/>
<dbReference type="PANTHER" id="PTHR20961:SF5">
    <property type="entry name" value="GLYCOSYLTRANSFERASE-RELATED"/>
    <property type="match status" value="1"/>
</dbReference>
<sequence length="409" mass="47089">MKREIKREKSIPVSELKKEIKMKLPVCDIFDQMTDFCDINGDIRIHGKSSTVLFSTSSQNDIYTRNESWKVKPYPRKADLTAMSSVTQFSIKSFTNNDAKPQCNFSHNTPAIIFSTAGYSWNHFHAYTDVLIPLFLTSHRFNQEVQFLITSSNQYWIHKYEVIFKHLSRYPIIDIDNEDNVHCYKRVIVGLKVHKEFDIDPTKSLEGYSMTDFTNFVKSANSLNTKSSAVKIRHHQQPQPRLLLVSRKRSRKFTNEDEIVNMAKSLGYEVIVAEPGSGMNYSSFAEVVSTCDVMLGVHGAGLTNIVFLPINAILIQVVPLGGLEWACRTDFGEPALHMKLRYLEYKISEQESSLIEQYPLDHAVFKDSRSITKQGWNALREIYLDKQDVHIDVHRFKPTLLKALQLLRK</sequence>
<evidence type="ECO:0000256" key="1">
    <source>
        <dbReference type="ARBA" id="ARBA00004323"/>
    </source>
</evidence>
<keyword evidence="7" id="KW-1185">Reference proteome</keyword>
<dbReference type="GO" id="GO:0000139">
    <property type="term" value="C:Golgi membrane"/>
    <property type="evidence" value="ECO:0007669"/>
    <property type="project" value="UniProtKB-SubCell"/>
</dbReference>
<evidence type="ECO:0000313" key="6">
    <source>
        <dbReference type="EMBL" id="MCL7039622.1"/>
    </source>
</evidence>
<organism evidence="6 7">
    <name type="scientific">Papaver nudicaule</name>
    <name type="common">Iceland poppy</name>
    <dbReference type="NCBI Taxonomy" id="74823"/>
    <lineage>
        <taxon>Eukaryota</taxon>
        <taxon>Viridiplantae</taxon>
        <taxon>Streptophyta</taxon>
        <taxon>Embryophyta</taxon>
        <taxon>Tracheophyta</taxon>
        <taxon>Spermatophyta</taxon>
        <taxon>Magnoliopsida</taxon>
        <taxon>Ranunculales</taxon>
        <taxon>Papaveraceae</taxon>
        <taxon>Papaveroideae</taxon>
        <taxon>Papaver</taxon>
    </lineage>
</organism>
<evidence type="ECO:0000256" key="3">
    <source>
        <dbReference type="ARBA" id="ARBA00022679"/>
    </source>
</evidence>
<dbReference type="Proteomes" id="UP001177140">
    <property type="component" value="Unassembled WGS sequence"/>
</dbReference>
<name>A0AA41VE90_PAPNU</name>
<feature type="domain" description="Glycosyltransferase 61 catalytic" evidence="5">
    <location>
        <begin position="204"/>
        <end position="313"/>
    </location>
</feature>
<keyword evidence="2" id="KW-0328">Glycosyltransferase</keyword>
<keyword evidence="3" id="KW-0808">Transferase</keyword>
<evidence type="ECO:0000259" key="5">
    <source>
        <dbReference type="Pfam" id="PF04577"/>
    </source>
</evidence>
<comment type="caution">
    <text evidence="6">The sequence shown here is derived from an EMBL/GenBank/DDBJ whole genome shotgun (WGS) entry which is preliminary data.</text>
</comment>
<dbReference type="PANTHER" id="PTHR20961">
    <property type="entry name" value="GLYCOSYLTRANSFERASE"/>
    <property type="match status" value="1"/>
</dbReference>
<proteinExistence type="predicted"/>
<evidence type="ECO:0000256" key="4">
    <source>
        <dbReference type="ARBA" id="ARBA00023180"/>
    </source>
</evidence>
<evidence type="ECO:0000256" key="2">
    <source>
        <dbReference type="ARBA" id="ARBA00022676"/>
    </source>
</evidence>
<dbReference type="InterPro" id="IPR007657">
    <property type="entry name" value="Glycosyltransferase_61"/>
</dbReference>
<reference evidence="6" key="1">
    <citation type="submission" date="2022-03" db="EMBL/GenBank/DDBJ databases">
        <title>A functionally conserved STORR gene fusion in Papaver species that diverged 16.8 million years ago.</title>
        <authorList>
            <person name="Catania T."/>
        </authorList>
    </citation>
    <scope>NUCLEOTIDE SEQUENCE</scope>
    <source>
        <strain evidence="6">S-191538</strain>
    </source>
</reference>
<dbReference type="GO" id="GO:0016763">
    <property type="term" value="F:pentosyltransferase activity"/>
    <property type="evidence" value="ECO:0007669"/>
    <property type="project" value="UniProtKB-ARBA"/>
</dbReference>
<dbReference type="Pfam" id="PF04577">
    <property type="entry name" value="Glyco_transf_61"/>
    <property type="match status" value="1"/>
</dbReference>
<protein>
    <recommendedName>
        <fullName evidence="5">Glycosyltransferase 61 catalytic domain-containing protein</fullName>
    </recommendedName>
</protein>
<dbReference type="InterPro" id="IPR049625">
    <property type="entry name" value="Glyco_transf_61_cat"/>
</dbReference>